<evidence type="ECO:0000256" key="5">
    <source>
        <dbReference type="SAM" id="Phobius"/>
    </source>
</evidence>
<dbReference type="Pfam" id="PF06271">
    <property type="entry name" value="RDD"/>
    <property type="match status" value="1"/>
</dbReference>
<feature type="transmembrane region" description="Helical" evidence="5">
    <location>
        <begin position="140"/>
        <end position="160"/>
    </location>
</feature>
<keyword evidence="2 5" id="KW-0812">Transmembrane</keyword>
<dbReference type="Pfam" id="PF14237">
    <property type="entry name" value="GYF_2"/>
    <property type="match status" value="1"/>
</dbReference>
<evidence type="ECO:0000313" key="8">
    <source>
        <dbReference type="EMBL" id="MBK1827680.1"/>
    </source>
</evidence>
<dbReference type="RefSeq" id="WP_200279503.1">
    <property type="nucleotide sequence ID" value="NZ_JAENII010000008.1"/>
</dbReference>
<evidence type="ECO:0000256" key="2">
    <source>
        <dbReference type="ARBA" id="ARBA00022692"/>
    </source>
</evidence>
<feature type="domain" description="RDD" evidence="6">
    <location>
        <begin position="104"/>
        <end position="217"/>
    </location>
</feature>
<dbReference type="Proteomes" id="UP000658278">
    <property type="component" value="Unassembled WGS sequence"/>
</dbReference>
<comment type="caution">
    <text evidence="8">The sequence shown here is derived from an EMBL/GenBank/DDBJ whole genome shotgun (WGS) entry which is preliminary data.</text>
</comment>
<dbReference type="InterPro" id="IPR010432">
    <property type="entry name" value="RDD"/>
</dbReference>
<keyword evidence="9" id="KW-1185">Reference proteome</keyword>
<reference evidence="8" key="1">
    <citation type="submission" date="2021-01" db="EMBL/GenBank/DDBJ databases">
        <title>Modified the classification status of verrucomicrobia.</title>
        <authorList>
            <person name="Feng X."/>
        </authorList>
    </citation>
    <scope>NUCLEOTIDE SEQUENCE</scope>
    <source>
        <strain evidence="8">KCTC 22201</strain>
    </source>
</reference>
<evidence type="ECO:0000256" key="4">
    <source>
        <dbReference type="ARBA" id="ARBA00023136"/>
    </source>
</evidence>
<proteinExistence type="predicted"/>
<evidence type="ECO:0000256" key="1">
    <source>
        <dbReference type="ARBA" id="ARBA00004141"/>
    </source>
</evidence>
<name>A0A934RBV5_9BACT</name>
<evidence type="ECO:0000313" key="9">
    <source>
        <dbReference type="Proteomes" id="UP000658278"/>
    </source>
</evidence>
<gene>
    <name evidence="8" type="ORF">JIN81_11670</name>
</gene>
<sequence length="264" mass="28840">MKQWFFSEFEAQQGPVDEDVLVERFRSGSLPKETLVWAEGMTDWVPSTELETFANLGSPVESAVGGEASEVRSEDGSLSPYAPPSAASQVAVAEQVTSGPQVRPWIRFWARSVDIMIFGVSLGIVLGMLLPEALEISDTLFNVLILAVIALLESVSLALFGTTPGKAIFRISIRNADGSKLSFGEALVRSLKVYYRGLGLGIPLVSLVTQITACTRLSNNGITSWDRDANLTVGHQTIQAWRWFLILLIIFGFFALISYGYSVE</sequence>
<evidence type="ECO:0000259" key="7">
    <source>
        <dbReference type="Pfam" id="PF14237"/>
    </source>
</evidence>
<keyword evidence="4 5" id="KW-0472">Membrane</keyword>
<protein>
    <submittedName>
        <fullName evidence="8">RDD family protein</fullName>
    </submittedName>
</protein>
<dbReference type="GO" id="GO:0016020">
    <property type="term" value="C:membrane"/>
    <property type="evidence" value="ECO:0007669"/>
    <property type="project" value="UniProtKB-SubCell"/>
</dbReference>
<feature type="transmembrane region" description="Helical" evidence="5">
    <location>
        <begin position="113"/>
        <end position="134"/>
    </location>
</feature>
<organism evidence="8 9">
    <name type="scientific">Haloferula rosea</name>
    <dbReference type="NCBI Taxonomy" id="490093"/>
    <lineage>
        <taxon>Bacteria</taxon>
        <taxon>Pseudomonadati</taxon>
        <taxon>Verrucomicrobiota</taxon>
        <taxon>Verrucomicrobiia</taxon>
        <taxon>Verrucomicrobiales</taxon>
        <taxon>Verrucomicrobiaceae</taxon>
        <taxon>Haloferula</taxon>
    </lineage>
</organism>
<feature type="domain" description="GYF" evidence="7">
    <location>
        <begin position="4"/>
        <end position="51"/>
    </location>
</feature>
<dbReference type="InterPro" id="IPR025640">
    <property type="entry name" value="GYF_2"/>
</dbReference>
<keyword evidence="3 5" id="KW-1133">Transmembrane helix</keyword>
<feature type="transmembrane region" description="Helical" evidence="5">
    <location>
        <begin position="243"/>
        <end position="261"/>
    </location>
</feature>
<evidence type="ECO:0000256" key="3">
    <source>
        <dbReference type="ARBA" id="ARBA00022989"/>
    </source>
</evidence>
<comment type="subcellular location">
    <subcellularLocation>
        <location evidence="1">Membrane</location>
        <topology evidence="1">Multi-pass membrane protein</topology>
    </subcellularLocation>
</comment>
<evidence type="ECO:0000259" key="6">
    <source>
        <dbReference type="Pfam" id="PF06271"/>
    </source>
</evidence>
<accession>A0A934RBV5</accession>
<dbReference type="EMBL" id="JAENII010000008">
    <property type="protein sequence ID" value="MBK1827680.1"/>
    <property type="molecule type" value="Genomic_DNA"/>
</dbReference>
<dbReference type="AlphaFoldDB" id="A0A934RBV5"/>